<evidence type="ECO:0000313" key="1">
    <source>
        <dbReference type="EMBL" id="WIM87894.1"/>
    </source>
</evidence>
<keyword evidence="2" id="KW-1185">Reference proteome</keyword>
<reference evidence="1 2" key="1">
    <citation type="journal article" date="2023" name="Microbiol. Resour. Announc.">
        <title>Complete Genome Sequence of Mycobacterium wuenschmanii, a novel Nontuberculous Mycobacterium Isolated from a captive population of Amazon Milk Frogs.</title>
        <authorList>
            <person name="Hicks J."/>
            <person name="Zeineldin M."/>
            <person name="Ward H."/>
            <person name="Wuenschmann A."/>
            <person name="Camp P."/>
            <person name="Farrell D."/>
            <person name="Lehman K."/>
            <person name="Thacker T."/>
            <person name="Cuthbert E."/>
        </authorList>
    </citation>
    <scope>NUCLEOTIDE SEQUENCE [LARGE SCALE GENOMIC DNA]</scope>
    <source>
        <strain evidence="1 2">Wuenschmanii</strain>
    </source>
</reference>
<dbReference type="Proteomes" id="UP001236585">
    <property type="component" value="Chromosome"/>
</dbReference>
<evidence type="ECO:0000313" key="2">
    <source>
        <dbReference type="Proteomes" id="UP001236585"/>
    </source>
</evidence>
<protein>
    <recommendedName>
        <fullName evidence="3">DpnII restriction endonuclease</fullName>
    </recommendedName>
</protein>
<organism evidence="1 2">
    <name type="scientific">Candidatus Mycobacterium wuenschmannii</name>
    <dbReference type="NCBI Taxonomy" id="3027808"/>
    <lineage>
        <taxon>Bacteria</taxon>
        <taxon>Bacillati</taxon>
        <taxon>Actinomycetota</taxon>
        <taxon>Actinomycetes</taxon>
        <taxon>Mycobacteriales</taxon>
        <taxon>Mycobacteriaceae</taxon>
        <taxon>Mycobacterium</taxon>
    </lineage>
</organism>
<proteinExistence type="predicted"/>
<sequence length="279" mass="30823">MSAPLSFEDYLASLASLTPHVDPTTVTPETEDIHRAVSSLAELPTIDKAELSDWVARQPHWAYVLGLIVGLSQEKLKNRLRDRFDRAGATHLARQHPADLIEYFDSTFSLVLMVQRHLNRSYGLADVLVARAGTRVTATRAGAAGRLIEDKIEAIAQDLGLPYATRTRFVGSNGQTGPADLVIPQTENALIVVAAKGFDSTGSKLTDAFGEIERMALIRQPRQFIMAVVDGIGWKSRRADLRRIHALWVNNQIDGLYTVANLSQFRADLETAARLRQLL</sequence>
<accession>A0ABY8W283</accession>
<dbReference type="EMBL" id="CP126981">
    <property type="protein sequence ID" value="WIM87894.1"/>
    <property type="molecule type" value="Genomic_DNA"/>
</dbReference>
<gene>
    <name evidence="1" type="ORF">PT015_24265</name>
</gene>
<evidence type="ECO:0008006" key="3">
    <source>
        <dbReference type="Google" id="ProtNLM"/>
    </source>
</evidence>
<name>A0ABY8W283_9MYCO</name>
<dbReference type="RefSeq" id="WP_285187835.1">
    <property type="nucleotide sequence ID" value="NZ_CP126981.1"/>
</dbReference>